<dbReference type="PANTHER" id="PTHR13847">
    <property type="entry name" value="SARCOSINE DEHYDROGENASE-RELATED"/>
    <property type="match status" value="1"/>
</dbReference>
<dbReference type="EMBL" id="JAUDUY010000003">
    <property type="protein sequence ID" value="MDM9631193.1"/>
    <property type="molecule type" value="Genomic_DNA"/>
</dbReference>
<dbReference type="Gene3D" id="3.30.9.10">
    <property type="entry name" value="D-Amino Acid Oxidase, subunit A, domain 2"/>
    <property type="match status" value="1"/>
</dbReference>
<dbReference type="PANTHER" id="PTHR13847:SF281">
    <property type="entry name" value="FAD DEPENDENT OXIDOREDUCTASE DOMAIN-CONTAINING PROTEIN"/>
    <property type="match status" value="1"/>
</dbReference>
<sequence length="374" mass="40908">MNLSYWELKTWLDKLDFCIVGSGITGLSCALELRESHPEARILILEKGVFPQGASTKNAGFACFGSLTEILSDLQQHSEDEVVALVEQRLSGIKLLRKRLGDKALDFRQWGGYEIFQEKDAAVFEGCLNEMDRINALLEPVFGKSCFRLAENTFGFRGVLPELILHSAEGQIDTGKMMQALLNKVQGHNNPVMILNGVELKSYTDLGHTVAIGTNRFDFKAGKLLLATNGFAGHSGAALVRPARAQVLITEPIPKLAIHGTFHMDEGFYYFRNVGQRILFGGGRNLDPEGETTTEFGQTPLIQDKLEALLREVILPGIPFRIAQRWSGIMGVGPQKRPIVEKFSENVACGVRLGGMGVAIGSHVGKELAGLANG</sequence>
<dbReference type="GO" id="GO:0016491">
    <property type="term" value="F:oxidoreductase activity"/>
    <property type="evidence" value="ECO:0007669"/>
    <property type="project" value="UniProtKB-KW"/>
</dbReference>
<gene>
    <name evidence="2" type="ORF">QU605_06915</name>
</gene>
<keyword evidence="2" id="KW-0560">Oxidoreductase</keyword>
<evidence type="ECO:0000313" key="2">
    <source>
        <dbReference type="EMBL" id="MDM9631193.1"/>
    </source>
</evidence>
<dbReference type="Gene3D" id="3.50.50.60">
    <property type="entry name" value="FAD/NAD(P)-binding domain"/>
    <property type="match status" value="1"/>
</dbReference>
<dbReference type="InterPro" id="IPR036188">
    <property type="entry name" value="FAD/NAD-bd_sf"/>
</dbReference>
<dbReference type="Proteomes" id="UP001174839">
    <property type="component" value="Unassembled WGS sequence"/>
</dbReference>
<organism evidence="2 3">
    <name type="scientific">Robiginitalea aurantiaca</name>
    <dbReference type="NCBI Taxonomy" id="3056915"/>
    <lineage>
        <taxon>Bacteria</taxon>
        <taxon>Pseudomonadati</taxon>
        <taxon>Bacteroidota</taxon>
        <taxon>Flavobacteriia</taxon>
        <taxon>Flavobacteriales</taxon>
        <taxon>Flavobacteriaceae</taxon>
        <taxon>Robiginitalea</taxon>
    </lineage>
</organism>
<comment type="caution">
    <text evidence="2">The sequence shown here is derived from an EMBL/GenBank/DDBJ whole genome shotgun (WGS) entry which is preliminary data.</text>
</comment>
<feature type="domain" description="FAD dependent oxidoreductase" evidence="1">
    <location>
        <begin position="16"/>
        <end position="370"/>
    </location>
</feature>
<dbReference type="EC" id="1.-.-.-" evidence="2"/>
<name>A0ABT7WE64_9FLAO</name>
<accession>A0ABT7WE64</accession>
<protein>
    <submittedName>
        <fullName evidence="2">FAD-dependent oxidoreductase</fullName>
        <ecNumber evidence="2">1.-.-.-</ecNumber>
    </submittedName>
</protein>
<reference evidence="2" key="1">
    <citation type="submission" date="2023-06" db="EMBL/GenBank/DDBJ databases">
        <title>Robiginitalea aurantiacus sp. nov. and Algoriphagus sediminis sp. nov., isolated from coastal sediment.</title>
        <authorList>
            <person name="Zhou Z.Y."/>
            <person name="An J."/>
            <person name="Jia Y.W."/>
            <person name="Du Z.J."/>
        </authorList>
    </citation>
    <scope>NUCLEOTIDE SEQUENCE</scope>
    <source>
        <strain evidence="2">M39</strain>
    </source>
</reference>
<evidence type="ECO:0000313" key="3">
    <source>
        <dbReference type="Proteomes" id="UP001174839"/>
    </source>
</evidence>
<dbReference type="InterPro" id="IPR006076">
    <property type="entry name" value="FAD-dep_OxRdtase"/>
</dbReference>
<evidence type="ECO:0000259" key="1">
    <source>
        <dbReference type="Pfam" id="PF01266"/>
    </source>
</evidence>
<dbReference type="Pfam" id="PF01266">
    <property type="entry name" value="DAO"/>
    <property type="match status" value="1"/>
</dbReference>
<keyword evidence="3" id="KW-1185">Reference proteome</keyword>
<dbReference type="RefSeq" id="WP_289724557.1">
    <property type="nucleotide sequence ID" value="NZ_JAUDUY010000003.1"/>
</dbReference>
<dbReference type="SUPFAM" id="SSF51905">
    <property type="entry name" value="FAD/NAD(P)-binding domain"/>
    <property type="match status" value="1"/>
</dbReference>
<proteinExistence type="predicted"/>